<keyword evidence="4" id="KW-0630">Potassium</keyword>
<dbReference type="GO" id="GO:0015079">
    <property type="term" value="F:potassium ion transmembrane transporter activity"/>
    <property type="evidence" value="ECO:0007669"/>
    <property type="project" value="InterPro"/>
</dbReference>
<keyword evidence="2" id="KW-0813">Transport</keyword>
<dbReference type="InterPro" id="IPR006036">
    <property type="entry name" value="K_uptake_TrkA"/>
</dbReference>
<feature type="domain" description="RCK C-terminal" evidence="8">
    <location>
        <begin position="139"/>
        <end position="221"/>
    </location>
</feature>
<dbReference type="PANTHER" id="PTHR43833:SF5">
    <property type="entry name" value="TRK SYSTEM POTASSIUM UPTAKE PROTEIN TRKA"/>
    <property type="match status" value="1"/>
</dbReference>
<proteinExistence type="predicted"/>
<evidence type="ECO:0000259" key="8">
    <source>
        <dbReference type="PROSITE" id="PS51202"/>
    </source>
</evidence>
<dbReference type="PANTHER" id="PTHR43833">
    <property type="entry name" value="POTASSIUM CHANNEL PROTEIN 2-RELATED-RELATED"/>
    <property type="match status" value="1"/>
</dbReference>
<dbReference type="Proteomes" id="UP000886893">
    <property type="component" value="Unassembled WGS sequence"/>
</dbReference>
<evidence type="ECO:0000313" key="10">
    <source>
        <dbReference type="Proteomes" id="UP000886893"/>
    </source>
</evidence>
<evidence type="ECO:0000313" key="9">
    <source>
        <dbReference type="EMBL" id="HIT17229.1"/>
    </source>
</evidence>
<feature type="domain" description="RCK N-terminal" evidence="7">
    <location>
        <begin position="1"/>
        <end position="119"/>
    </location>
</feature>
<dbReference type="InterPro" id="IPR050721">
    <property type="entry name" value="Trk_Ktr_HKT_K-transport"/>
</dbReference>
<dbReference type="Pfam" id="PF02254">
    <property type="entry name" value="TrkA_N"/>
    <property type="match status" value="1"/>
</dbReference>
<evidence type="ECO:0000256" key="1">
    <source>
        <dbReference type="ARBA" id="ARBA00017378"/>
    </source>
</evidence>
<dbReference type="EMBL" id="DVKI01000079">
    <property type="protein sequence ID" value="HIT17229.1"/>
    <property type="molecule type" value="Genomic_DNA"/>
</dbReference>
<dbReference type="SUPFAM" id="SSF116726">
    <property type="entry name" value="TrkA C-terminal domain-like"/>
    <property type="match status" value="1"/>
</dbReference>
<dbReference type="Pfam" id="PF02080">
    <property type="entry name" value="TrkA_C"/>
    <property type="match status" value="1"/>
</dbReference>
<dbReference type="Gene3D" id="3.40.50.720">
    <property type="entry name" value="NAD(P)-binding Rossmann-like Domain"/>
    <property type="match status" value="1"/>
</dbReference>
<evidence type="ECO:0000259" key="7">
    <source>
        <dbReference type="PROSITE" id="PS51201"/>
    </source>
</evidence>
<dbReference type="AlphaFoldDB" id="A0A9D1K9X9"/>
<dbReference type="PRINTS" id="PR00335">
    <property type="entry name" value="KUPTAKETRKA"/>
</dbReference>
<dbReference type="PROSITE" id="PS51202">
    <property type="entry name" value="RCK_C"/>
    <property type="match status" value="1"/>
</dbReference>
<dbReference type="InterPro" id="IPR006037">
    <property type="entry name" value="RCK_C"/>
</dbReference>
<organism evidence="9 10">
    <name type="scientific">Candidatus Caccosoma faecigallinarum</name>
    <dbReference type="NCBI Taxonomy" id="2840720"/>
    <lineage>
        <taxon>Bacteria</taxon>
        <taxon>Bacillati</taxon>
        <taxon>Bacillota</taxon>
        <taxon>Bacillota incertae sedis</taxon>
        <taxon>Candidatus Caccosoma</taxon>
    </lineage>
</organism>
<dbReference type="SUPFAM" id="SSF51735">
    <property type="entry name" value="NAD(P)-binding Rossmann-fold domains"/>
    <property type="match status" value="1"/>
</dbReference>
<reference evidence="9" key="2">
    <citation type="journal article" date="2021" name="PeerJ">
        <title>Extensive microbial diversity within the chicken gut microbiome revealed by metagenomics and culture.</title>
        <authorList>
            <person name="Gilroy R."/>
            <person name="Ravi A."/>
            <person name="Getino M."/>
            <person name="Pursley I."/>
            <person name="Horton D.L."/>
            <person name="Alikhan N.F."/>
            <person name="Baker D."/>
            <person name="Gharbi K."/>
            <person name="Hall N."/>
            <person name="Watson M."/>
            <person name="Adriaenssens E.M."/>
            <person name="Foster-Nyarko E."/>
            <person name="Jarju S."/>
            <person name="Secka A."/>
            <person name="Antonio M."/>
            <person name="Oren A."/>
            <person name="Chaudhuri R.R."/>
            <person name="La Ragione R."/>
            <person name="Hildebrand F."/>
            <person name="Pallen M.J."/>
        </authorList>
    </citation>
    <scope>NUCLEOTIDE SEQUENCE</scope>
    <source>
        <strain evidence="9">14508</strain>
    </source>
</reference>
<dbReference type="Gene3D" id="3.30.70.1450">
    <property type="entry name" value="Regulator of K+ conductance, C-terminal domain"/>
    <property type="match status" value="1"/>
</dbReference>
<evidence type="ECO:0000256" key="3">
    <source>
        <dbReference type="ARBA" id="ARBA00022538"/>
    </source>
</evidence>
<evidence type="ECO:0000256" key="4">
    <source>
        <dbReference type="ARBA" id="ARBA00022958"/>
    </source>
</evidence>
<dbReference type="InterPro" id="IPR036721">
    <property type="entry name" value="RCK_C_sf"/>
</dbReference>
<dbReference type="PROSITE" id="PS51201">
    <property type="entry name" value="RCK_N"/>
    <property type="match status" value="1"/>
</dbReference>
<accession>A0A9D1K9X9</accession>
<keyword evidence="3" id="KW-0633">Potassium transport</keyword>
<keyword evidence="5" id="KW-0520">NAD</keyword>
<evidence type="ECO:0000256" key="5">
    <source>
        <dbReference type="ARBA" id="ARBA00023027"/>
    </source>
</evidence>
<comment type="caution">
    <text evidence="9">The sequence shown here is derived from an EMBL/GenBank/DDBJ whole genome shotgun (WGS) entry which is preliminary data.</text>
</comment>
<keyword evidence="6" id="KW-0406">Ion transport</keyword>
<evidence type="ECO:0000256" key="2">
    <source>
        <dbReference type="ARBA" id="ARBA00022448"/>
    </source>
</evidence>
<reference evidence="9" key="1">
    <citation type="submission" date="2020-10" db="EMBL/GenBank/DDBJ databases">
        <authorList>
            <person name="Gilroy R."/>
        </authorList>
    </citation>
    <scope>NUCLEOTIDE SEQUENCE</scope>
    <source>
        <strain evidence="9">14508</strain>
    </source>
</reference>
<gene>
    <name evidence="9" type="ORF">IAD04_02470</name>
</gene>
<sequence>MYVVIIGGGQIGSYMADLLKRNKLDFVVIDPIRSNIEKLLKKFGEEHVCLGDGTDPNVLASVKIETADVVACVTGRDEINLVASTIAKFEFNCSRVVARVNSPNNAWLFNVGMGVDAAINQADIIGHIVVEEMSMKNFMTLMKLSKGDHSIIQLVASENSEAAGKKIKELKLPRSVLLIAIYHGDDFVVPNGETTIFPGDRIMLFSSEGIYHELVKIFSGNAN</sequence>
<dbReference type="InterPro" id="IPR036291">
    <property type="entry name" value="NAD(P)-bd_dom_sf"/>
</dbReference>
<dbReference type="GO" id="GO:0005886">
    <property type="term" value="C:plasma membrane"/>
    <property type="evidence" value="ECO:0007669"/>
    <property type="project" value="InterPro"/>
</dbReference>
<evidence type="ECO:0000256" key="6">
    <source>
        <dbReference type="ARBA" id="ARBA00023065"/>
    </source>
</evidence>
<dbReference type="InterPro" id="IPR003148">
    <property type="entry name" value="RCK_N"/>
</dbReference>
<protein>
    <recommendedName>
        <fullName evidence="1">Trk system potassium uptake protein TrkA</fullName>
    </recommendedName>
</protein>
<name>A0A9D1K9X9_9FIRM</name>